<dbReference type="OrthoDB" id="21124at2759"/>
<dbReference type="GO" id="GO:0032784">
    <property type="term" value="P:regulation of DNA-templated transcription elongation"/>
    <property type="evidence" value="ECO:0007669"/>
    <property type="project" value="InterPro"/>
</dbReference>
<accession>A0A9D5D9H4</accession>
<feature type="region of interest" description="Disordered" evidence="1">
    <location>
        <begin position="32"/>
        <end position="116"/>
    </location>
</feature>
<comment type="caution">
    <text evidence="2">The sequence shown here is derived from an EMBL/GenBank/DDBJ whole genome shotgun (WGS) entry which is preliminary data.</text>
</comment>
<dbReference type="InterPro" id="IPR044204">
    <property type="entry name" value="IWS1/2"/>
</dbReference>
<name>A0A9D5D9H4_9LILI</name>
<sequence>MDPGLNQGLSQVIQEAKVGKWRKLVKKSDGMIGLEGSLALQADKEQGKKKRKKSSMTLSSNGKRSKSRSKRDVNASESELKEMWETVAGPGLENDGEGERTIAHSSGDSHQEEENEIDQLFKRSRKKKKIEISSDEISLAVEYYMAQFEVAAEADAQLNVENQPAVNKLMTLPQLVEILKKKNLQQEFIDHGILTVLRTWLEPLPDGSLPNVNIRTAILEILIDLPIDLTQHVRKEQLKKSGLGKVRPVTKAARLDASDADLDPVALPKAAESLKATSGLPHAVRPDKVPLDFLVRPPSKIDPVKRRAQPAQHGQKVKLEKAFRRMKASNKWNLHSLKPNIDGRGFYNLI</sequence>
<reference evidence="2" key="1">
    <citation type="submission" date="2021-03" db="EMBL/GenBank/DDBJ databases">
        <authorList>
            <person name="Li Z."/>
            <person name="Yang C."/>
        </authorList>
    </citation>
    <scope>NUCLEOTIDE SEQUENCE</scope>
    <source>
        <strain evidence="2">Dzin_1.0</strain>
        <tissue evidence="2">Leaf</tissue>
    </source>
</reference>
<reference evidence="2" key="2">
    <citation type="journal article" date="2022" name="Hortic Res">
        <title>The genome of Dioscorea zingiberensis sheds light on the biosynthesis, origin and evolution of the medicinally important diosgenin saponins.</title>
        <authorList>
            <person name="Li Y."/>
            <person name="Tan C."/>
            <person name="Li Z."/>
            <person name="Guo J."/>
            <person name="Li S."/>
            <person name="Chen X."/>
            <person name="Wang C."/>
            <person name="Dai X."/>
            <person name="Yang H."/>
            <person name="Song W."/>
            <person name="Hou L."/>
            <person name="Xu J."/>
            <person name="Tong Z."/>
            <person name="Xu A."/>
            <person name="Yuan X."/>
            <person name="Wang W."/>
            <person name="Yang Q."/>
            <person name="Chen L."/>
            <person name="Sun Z."/>
            <person name="Wang K."/>
            <person name="Pan B."/>
            <person name="Chen J."/>
            <person name="Bao Y."/>
            <person name="Liu F."/>
            <person name="Qi X."/>
            <person name="Gang D.R."/>
            <person name="Wen J."/>
            <person name="Li J."/>
        </authorList>
    </citation>
    <scope>NUCLEOTIDE SEQUENCE</scope>
    <source>
        <strain evidence="2">Dzin_1.0</strain>
    </source>
</reference>
<dbReference type="GO" id="GO:0009742">
    <property type="term" value="P:brassinosteroid mediated signaling pathway"/>
    <property type="evidence" value="ECO:0007669"/>
    <property type="project" value="InterPro"/>
</dbReference>
<evidence type="ECO:0008006" key="4">
    <source>
        <dbReference type="Google" id="ProtNLM"/>
    </source>
</evidence>
<organism evidence="2 3">
    <name type="scientific">Dioscorea zingiberensis</name>
    <dbReference type="NCBI Taxonomy" id="325984"/>
    <lineage>
        <taxon>Eukaryota</taxon>
        <taxon>Viridiplantae</taxon>
        <taxon>Streptophyta</taxon>
        <taxon>Embryophyta</taxon>
        <taxon>Tracheophyta</taxon>
        <taxon>Spermatophyta</taxon>
        <taxon>Magnoliopsida</taxon>
        <taxon>Liliopsida</taxon>
        <taxon>Dioscoreales</taxon>
        <taxon>Dioscoreaceae</taxon>
        <taxon>Dioscorea</taxon>
    </lineage>
</organism>
<protein>
    <recommendedName>
        <fullName evidence="4">TFIIS N-terminal domain-containing protein</fullName>
    </recommendedName>
</protein>
<dbReference type="Gene3D" id="1.20.930.10">
    <property type="entry name" value="Conserved domain common to transcription factors TFIIS, elongin A, CRSP70"/>
    <property type="match status" value="1"/>
</dbReference>
<dbReference type="PANTHER" id="PTHR47350">
    <property type="entry name" value="PROTEIN IWS1 HOMOLOG 1"/>
    <property type="match status" value="1"/>
</dbReference>
<dbReference type="AlphaFoldDB" id="A0A9D5D9H4"/>
<feature type="compositionally biased region" description="Basic and acidic residues" evidence="1">
    <location>
        <begin position="97"/>
        <end position="112"/>
    </location>
</feature>
<feature type="compositionally biased region" description="Basic and acidic residues" evidence="1">
    <location>
        <begin position="70"/>
        <end position="84"/>
    </location>
</feature>
<proteinExistence type="predicted"/>
<dbReference type="EMBL" id="JAGGNH010000001">
    <property type="protein sequence ID" value="KAJ0987786.1"/>
    <property type="molecule type" value="Genomic_DNA"/>
</dbReference>
<evidence type="ECO:0000313" key="2">
    <source>
        <dbReference type="EMBL" id="KAJ0987786.1"/>
    </source>
</evidence>
<dbReference type="Proteomes" id="UP001085076">
    <property type="component" value="Miscellaneous, Linkage group lg01"/>
</dbReference>
<dbReference type="PANTHER" id="PTHR47350:SF4">
    <property type="entry name" value="PROTEIN IWS1 HOMOLOG 1"/>
    <property type="match status" value="1"/>
</dbReference>
<keyword evidence="3" id="KW-1185">Reference proteome</keyword>
<gene>
    <name evidence="2" type="ORF">J5N97_006142</name>
</gene>
<evidence type="ECO:0000256" key="1">
    <source>
        <dbReference type="SAM" id="MobiDB-lite"/>
    </source>
</evidence>
<dbReference type="InterPro" id="IPR035441">
    <property type="entry name" value="TFIIS/LEDGF_dom_sf"/>
</dbReference>
<evidence type="ECO:0000313" key="3">
    <source>
        <dbReference type="Proteomes" id="UP001085076"/>
    </source>
</evidence>